<evidence type="ECO:0000256" key="1">
    <source>
        <dbReference type="SAM" id="MobiDB-lite"/>
    </source>
</evidence>
<dbReference type="Proteomes" id="UP000008281">
    <property type="component" value="Unassembled WGS sequence"/>
</dbReference>
<organism evidence="3">
    <name type="scientific">Caenorhabditis remanei</name>
    <name type="common">Caenorhabditis vulgaris</name>
    <dbReference type="NCBI Taxonomy" id="31234"/>
    <lineage>
        <taxon>Eukaryota</taxon>
        <taxon>Metazoa</taxon>
        <taxon>Ecdysozoa</taxon>
        <taxon>Nematoda</taxon>
        <taxon>Chromadorea</taxon>
        <taxon>Rhabditida</taxon>
        <taxon>Rhabditina</taxon>
        <taxon>Rhabditomorpha</taxon>
        <taxon>Rhabditoidea</taxon>
        <taxon>Rhabditidae</taxon>
        <taxon>Peloderinae</taxon>
        <taxon>Caenorhabditis</taxon>
    </lineage>
</organism>
<feature type="compositionally biased region" description="Basic and acidic residues" evidence="1">
    <location>
        <begin position="333"/>
        <end position="342"/>
    </location>
</feature>
<feature type="region of interest" description="Disordered" evidence="1">
    <location>
        <begin position="328"/>
        <end position="501"/>
    </location>
</feature>
<dbReference type="OMA" id="PTSSWNQ"/>
<feature type="compositionally biased region" description="Polar residues" evidence="1">
    <location>
        <begin position="432"/>
        <end position="447"/>
    </location>
</feature>
<feature type="compositionally biased region" description="Basic residues" evidence="1">
    <location>
        <begin position="450"/>
        <end position="461"/>
    </location>
</feature>
<dbReference type="InParanoid" id="E3NRU8"/>
<evidence type="ECO:0000313" key="2">
    <source>
        <dbReference type="EMBL" id="EFO88549.1"/>
    </source>
</evidence>
<feature type="compositionally biased region" description="Low complexity" evidence="1">
    <location>
        <begin position="52"/>
        <end position="71"/>
    </location>
</feature>
<dbReference type="STRING" id="31234.E3NRU8"/>
<feature type="compositionally biased region" description="Polar residues" evidence="1">
    <location>
        <begin position="134"/>
        <end position="144"/>
    </location>
</feature>
<dbReference type="EMBL" id="DS269810">
    <property type="protein sequence ID" value="EFO88549.1"/>
    <property type="molecule type" value="Genomic_DNA"/>
</dbReference>
<feature type="region of interest" description="Disordered" evidence="1">
    <location>
        <begin position="18"/>
        <end position="146"/>
    </location>
</feature>
<dbReference type="OrthoDB" id="5817233at2759"/>
<reference evidence="2" key="1">
    <citation type="submission" date="2007-07" db="EMBL/GenBank/DDBJ databases">
        <title>PCAP assembly of the Caenorhabditis remanei genome.</title>
        <authorList>
            <consortium name="The Caenorhabditis remanei Sequencing Consortium"/>
            <person name="Wilson R.K."/>
        </authorList>
    </citation>
    <scope>NUCLEOTIDE SEQUENCE [LARGE SCALE GENOMIC DNA]</scope>
    <source>
        <strain evidence="2">PB4641</strain>
    </source>
</reference>
<name>E3NRU8_CAERE</name>
<keyword evidence="3" id="KW-1185">Reference proteome</keyword>
<gene>
    <name evidence="2" type="ORF">CRE_31612</name>
</gene>
<evidence type="ECO:0000313" key="3">
    <source>
        <dbReference type="Proteomes" id="UP000008281"/>
    </source>
</evidence>
<protein>
    <submittedName>
        <fullName evidence="2">Uncharacterized protein</fullName>
    </submittedName>
</protein>
<dbReference type="HOGENOM" id="CLU_042198_0_0_1"/>
<feature type="compositionally biased region" description="Basic and acidic residues" evidence="1">
    <location>
        <begin position="383"/>
        <end position="398"/>
    </location>
</feature>
<dbReference type="AlphaFoldDB" id="E3NRU8"/>
<accession>E3NRU8</accession>
<dbReference type="FunCoup" id="E3NRU8">
    <property type="interactions" value="1541"/>
</dbReference>
<feature type="compositionally biased region" description="Polar residues" evidence="1">
    <location>
        <begin position="72"/>
        <end position="93"/>
    </location>
</feature>
<dbReference type="eggNOG" id="ENOG502TM8K">
    <property type="taxonomic scope" value="Eukaryota"/>
</dbReference>
<sequence length="501" mass="55455">MTNLNAYQRGPNIYAAPVPPSMVHQNGPPGVVPTSNPYYPTPGPPPPHHHIQPQAPMMPPGMHGQQQQQQPYYNTQSPLTGSSPSMNYGTNQIPAPPPTSNGSAPIFNFSKPRNSNEGSSVNGGGHRRKKHNDLSSPRYNNNSNEDVDGSIFPDMADFPLLDVVQSKAKKDAGRKPCRPHLCEQSRMLISRVCHFHREFVKRLPSRHPLANSPFSKPDQWTSQIMGISLATVRKCIDMAVDEEVFTRCTDKNLVNLTPSERAEREELLSKLSTVFEDEKTLGAGTAGMTIAEYSPRRSYSNTLIRQSTDDKSSNSSFANGADYGSSETTLLNLDDHSNHSKDFGATPTPTTELSNGGHMFKTSDQLAEGTLKPRKSQLQSWTRQREEDHRDEHEKKTEDEDETNEETEKKSDELEQVVLAAEREDDAASSEGTNRSETATPEPTDTSVAKKTRAAARRKNTRTVDEELQASTKRKRGSVTSATAGVTQFDDENADHKMVTR</sequence>
<proteinExistence type="predicted"/>